<feature type="compositionally biased region" description="Low complexity" evidence="1">
    <location>
        <begin position="941"/>
        <end position="956"/>
    </location>
</feature>
<accession>D8LU63</accession>
<proteinExistence type="predicted"/>
<feature type="region of interest" description="Disordered" evidence="1">
    <location>
        <begin position="881"/>
        <end position="903"/>
    </location>
</feature>
<feature type="region of interest" description="Disordered" evidence="1">
    <location>
        <begin position="461"/>
        <end position="495"/>
    </location>
</feature>
<evidence type="ECO:0008006" key="4">
    <source>
        <dbReference type="Google" id="ProtNLM"/>
    </source>
</evidence>
<feature type="region of interest" description="Disordered" evidence="1">
    <location>
        <begin position="815"/>
        <end position="859"/>
    </location>
</feature>
<feature type="region of interest" description="Disordered" evidence="1">
    <location>
        <begin position="1"/>
        <end position="31"/>
    </location>
</feature>
<dbReference type="EMBL" id="FN649191">
    <property type="protein sequence ID" value="CBN78105.1"/>
    <property type="molecule type" value="Genomic_DNA"/>
</dbReference>
<feature type="compositionally biased region" description="Low complexity" evidence="1">
    <location>
        <begin position="840"/>
        <end position="859"/>
    </location>
</feature>
<dbReference type="AlphaFoldDB" id="D8LU63"/>
<gene>
    <name evidence="2" type="ORF">Esi_0095_0071</name>
</gene>
<sequence>MVKSSGGRWKGSGSGSAPSSPTRRLKKGGKRGRRLCHMEGCTLCPSFGFEGDVAVSCSHHKEDGMRNLTARRCQHDGCFTVANFGFPGDKPGYCAAHSTEGMVNRNKPRGSEGMLSGMTVSRSSRRATKASIAIASSNAAGGSQSAAAAETAKAAAAAAAATDGSGGLARNQASSGGKDLLMRTAMSGDVGLGRHGAFGNGAKTHAAVAPAVASRARASGTRRRGSYRDSTTSDGDEKAELGRSFFGGGNHSNATGGGNSKSAEAQAQEAAAASVPPPPVAFIARGDGVEAANAPSDAARAGGGGGGGGGRPRGASRGLGSATITAGVLQHQEAFMPVSRGGGMLPVVETAAAAGGGGGRVAVDISFRGDTRMDGSFLMDGGSFGETSGGAGGASLGAGVDTGRAELRSILLGDAGDTPEVRDSVADGGLSFAVPSSSARVAKPAPGVQAVHEALRPAGGLGFGRDSAASRGGEHAGARSSFESGGSLASGGGTAPAPAPAAGVFVDFGLDHLPELSSNDFAGLGGVETGVCANYLPRVTLQHHRYHQQRTASRGPYDLAGAAVAAGVFSSCEGVRLGSDSSASAAAAVLAASSVVSDDVPSEAFSSSDASSVSFATGPPRAAAAAAEARPLPSNGGDALMATAAATRMMMAGEEAWWEVLEGEEFVAMPEPTWGGAGGLDTQSMMEEPFRTNPRGCGWRSDGGGRGGVETNRGMAESGRGPHGDGGRTVASHAATARSLSLDSSSITAATAAAGLGGVVVMPGDEGFSGDMSGRDSCGRNGGVHGISGGGGSGGRLCPSSKKFAGSVEDARVAFSTSPSMPGAPPAASRAMRPSSRELGSASTTSTSPSGSVFSPAASSSPNGVYPIGFGLAVHSQDPLPHGGAGLRSAGQGSAHENGGLSKAWVPGDMWATTATATTSGDAMSPSKCLSLSPAKAVTAMAASPSSSSPALSMLAQSTPPWGTGPLCSPQQTRAASRA</sequence>
<organism evidence="2 3">
    <name type="scientific">Ectocarpus siliculosus</name>
    <name type="common">Brown alga</name>
    <name type="synonym">Conferva siliculosa</name>
    <dbReference type="NCBI Taxonomy" id="2880"/>
    <lineage>
        <taxon>Eukaryota</taxon>
        <taxon>Sar</taxon>
        <taxon>Stramenopiles</taxon>
        <taxon>Ochrophyta</taxon>
        <taxon>PX clade</taxon>
        <taxon>Phaeophyceae</taxon>
        <taxon>Ectocarpales</taxon>
        <taxon>Ectocarpaceae</taxon>
        <taxon>Ectocarpus</taxon>
    </lineage>
</organism>
<reference evidence="2 3" key="1">
    <citation type="journal article" date="2010" name="Nature">
        <title>The Ectocarpus genome and the independent evolution of multicellularity in brown algae.</title>
        <authorList>
            <person name="Cock J.M."/>
            <person name="Sterck L."/>
            <person name="Rouze P."/>
            <person name="Scornet D."/>
            <person name="Allen A.E."/>
            <person name="Amoutzias G."/>
            <person name="Anthouard V."/>
            <person name="Artiguenave F."/>
            <person name="Aury J.M."/>
            <person name="Badger J.H."/>
            <person name="Beszteri B."/>
            <person name="Billiau K."/>
            <person name="Bonnet E."/>
            <person name="Bothwell J.H."/>
            <person name="Bowler C."/>
            <person name="Boyen C."/>
            <person name="Brownlee C."/>
            <person name="Carrano C.J."/>
            <person name="Charrier B."/>
            <person name="Cho G.Y."/>
            <person name="Coelho S.M."/>
            <person name="Collen J."/>
            <person name="Corre E."/>
            <person name="Da Silva C."/>
            <person name="Delage L."/>
            <person name="Delaroque N."/>
            <person name="Dittami S.M."/>
            <person name="Doulbeau S."/>
            <person name="Elias M."/>
            <person name="Farnham G."/>
            <person name="Gachon C.M."/>
            <person name="Gschloessl B."/>
            <person name="Heesch S."/>
            <person name="Jabbari K."/>
            <person name="Jubin C."/>
            <person name="Kawai H."/>
            <person name="Kimura K."/>
            <person name="Kloareg B."/>
            <person name="Kupper F.C."/>
            <person name="Lang D."/>
            <person name="Le Bail A."/>
            <person name="Leblanc C."/>
            <person name="Lerouge P."/>
            <person name="Lohr M."/>
            <person name="Lopez P.J."/>
            <person name="Martens C."/>
            <person name="Maumus F."/>
            <person name="Michel G."/>
            <person name="Miranda-Saavedra D."/>
            <person name="Morales J."/>
            <person name="Moreau H."/>
            <person name="Motomura T."/>
            <person name="Nagasato C."/>
            <person name="Napoli C.A."/>
            <person name="Nelson D.R."/>
            <person name="Nyvall-Collen P."/>
            <person name="Peters A.F."/>
            <person name="Pommier C."/>
            <person name="Potin P."/>
            <person name="Poulain J."/>
            <person name="Quesneville H."/>
            <person name="Read B."/>
            <person name="Rensing S.A."/>
            <person name="Ritter A."/>
            <person name="Rousvoal S."/>
            <person name="Samanta M."/>
            <person name="Samson G."/>
            <person name="Schroeder D.C."/>
            <person name="Segurens B."/>
            <person name="Strittmatter M."/>
            <person name="Tonon T."/>
            <person name="Tregear J.W."/>
            <person name="Valentin K."/>
            <person name="von Dassow P."/>
            <person name="Yamagishi T."/>
            <person name="Van de Peer Y."/>
            <person name="Wincker P."/>
        </authorList>
    </citation>
    <scope>NUCLEOTIDE SEQUENCE [LARGE SCALE GENOMIC DNA]</scope>
    <source>
        <strain evidence="3">Ec32 / CCAP1310/4</strain>
    </source>
</reference>
<feature type="compositionally biased region" description="Polar residues" evidence="1">
    <location>
        <begin position="969"/>
        <end position="979"/>
    </location>
</feature>
<feature type="region of interest" description="Disordered" evidence="1">
    <location>
        <begin position="779"/>
        <end position="798"/>
    </location>
</feature>
<dbReference type="SMART" id="SM01425">
    <property type="entry name" value="EsV_1_7"/>
    <property type="match status" value="2"/>
</dbReference>
<feature type="compositionally biased region" description="Low complexity" evidence="1">
    <location>
        <begin position="818"/>
        <end position="834"/>
    </location>
</feature>
<feature type="compositionally biased region" description="Gly residues" evidence="1">
    <location>
        <begin position="245"/>
        <end position="259"/>
    </location>
</feature>
<feature type="region of interest" description="Disordered" evidence="1">
    <location>
        <begin position="204"/>
        <end position="319"/>
    </location>
</feature>
<keyword evidence="3" id="KW-1185">Reference proteome</keyword>
<evidence type="ECO:0000313" key="3">
    <source>
        <dbReference type="Proteomes" id="UP000002630"/>
    </source>
</evidence>
<dbReference type="InParanoid" id="D8LU63"/>
<dbReference type="Proteomes" id="UP000002630">
    <property type="component" value="Linkage Group LG19"/>
</dbReference>
<dbReference type="OMA" id="CANYLPR"/>
<evidence type="ECO:0000256" key="1">
    <source>
        <dbReference type="SAM" id="MobiDB-lite"/>
    </source>
</evidence>
<dbReference type="InterPro" id="IPR043822">
    <property type="entry name" value="EsV_1_7_cys"/>
</dbReference>
<feature type="compositionally biased region" description="Low complexity" evidence="1">
    <location>
        <begin position="206"/>
        <end position="219"/>
    </location>
</feature>
<feature type="compositionally biased region" description="Low complexity" evidence="1">
    <location>
        <begin position="262"/>
        <end position="274"/>
    </location>
</feature>
<feature type="region of interest" description="Disordered" evidence="1">
    <location>
        <begin position="941"/>
        <end position="979"/>
    </location>
</feature>
<dbReference type="Pfam" id="PF19114">
    <property type="entry name" value="EsV_1_7_cys"/>
    <property type="match status" value="2"/>
</dbReference>
<feature type="compositionally biased region" description="Gly residues" evidence="1">
    <location>
        <begin position="301"/>
        <end position="312"/>
    </location>
</feature>
<dbReference type="EMBL" id="FN649744">
    <property type="protein sequence ID" value="CBN78105.1"/>
    <property type="molecule type" value="Genomic_DNA"/>
</dbReference>
<name>D8LU63_ECTSI</name>
<feature type="compositionally biased region" description="Gly residues" evidence="1">
    <location>
        <begin position="780"/>
        <end position="795"/>
    </location>
</feature>
<evidence type="ECO:0000313" key="2">
    <source>
        <dbReference type="EMBL" id="CBN78105.1"/>
    </source>
</evidence>
<dbReference type="OrthoDB" id="10468045at2759"/>
<protein>
    <recommendedName>
        <fullName evidence="4">EsV-1-7</fullName>
    </recommendedName>
</protein>